<feature type="compositionally biased region" description="Acidic residues" evidence="1">
    <location>
        <begin position="161"/>
        <end position="199"/>
    </location>
</feature>
<feature type="region of interest" description="Disordered" evidence="1">
    <location>
        <begin position="106"/>
        <end position="263"/>
    </location>
</feature>
<dbReference type="EMBL" id="SNRW01000251">
    <property type="protein sequence ID" value="KAA6402341.1"/>
    <property type="molecule type" value="Genomic_DNA"/>
</dbReference>
<evidence type="ECO:0000313" key="3">
    <source>
        <dbReference type="Proteomes" id="UP000324800"/>
    </source>
</evidence>
<name>A0A5J4X532_9EUKA</name>
<evidence type="ECO:0000256" key="1">
    <source>
        <dbReference type="SAM" id="MobiDB-lite"/>
    </source>
</evidence>
<dbReference type="AlphaFoldDB" id="A0A5J4X532"/>
<evidence type="ECO:0000313" key="2">
    <source>
        <dbReference type="EMBL" id="KAA6402341.1"/>
    </source>
</evidence>
<feature type="compositionally biased region" description="Acidic residues" evidence="1">
    <location>
        <begin position="132"/>
        <end position="152"/>
    </location>
</feature>
<organism evidence="2 3">
    <name type="scientific">Streblomastix strix</name>
    <dbReference type="NCBI Taxonomy" id="222440"/>
    <lineage>
        <taxon>Eukaryota</taxon>
        <taxon>Metamonada</taxon>
        <taxon>Preaxostyla</taxon>
        <taxon>Oxymonadida</taxon>
        <taxon>Streblomastigidae</taxon>
        <taxon>Streblomastix</taxon>
    </lineage>
</organism>
<sequence>MLIVEAGILSACEHELTQTVDQDFLKCLKDTLNVSWDQMRQKTTNDKIVQFESLTSLICSICERGAHFAGRQQQNIFFQSACFSGLLSILDAIIFDSLNGDLEGKVEQKGKTNQEEFTDQNNKFIEEKEQENQEDNNDNDDEEEEEDEDDSQDQSSSSTDDTSEQTSDEEDDEDNEDDEDEDDEEEDEDDDEEEDEDDQDLYKEGDDQDDSNNDWSTESIRNSDIKKYQQDGDSQMKIDADAEMNEDEMLQQYDRHHKNDGRH</sequence>
<accession>A0A5J4X532</accession>
<gene>
    <name evidence="2" type="ORF">EZS28_002133</name>
</gene>
<dbReference type="Proteomes" id="UP000324800">
    <property type="component" value="Unassembled WGS sequence"/>
</dbReference>
<proteinExistence type="predicted"/>
<comment type="caution">
    <text evidence="2">The sequence shown here is derived from an EMBL/GenBank/DDBJ whole genome shotgun (WGS) entry which is preliminary data.</text>
</comment>
<reference evidence="2 3" key="1">
    <citation type="submission" date="2019-03" db="EMBL/GenBank/DDBJ databases">
        <title>Single cell metagenomics reveals metabolic interactions within the superorganism composed of flagellate Streblomastix strix and complex community of Bacteroidetes bacteria on its surface.</title>
        <authorList>
            <person name="Treitli S.C."/>
            <person name="Kolisko M."/>
            <person name="Husnik F."/>
            <person name="Keeling P."/>
            <person name="Hampl V."/>
        </authorList>
    </citation>
    <scope>NUCLEOTIDE SEQUENCE [LARGE SCALE GENOMIC DNA]</scope>
    <source>
        <strain evidence="2">ST1C</strain>
    </source>
</reference>
<protein>
    <submittedName>
        <fullName evidence="2">Uncharacterized protein</fullName>
    </submittedName>
</protein>
<feature type="compositionally biased region" description="Basic and acidic residues" evidence="1">
    <location>
        <begin position="221"/>
        <end position="240"/>
    </location>
</feature>